<reference evidence="3" key="1">
    <citation type="submission" date="2017-09" db="EMBL/GenBank/DDBJ databases">
        <title>Depth-based differentiation of microbial function through sediment-hosted aquifers and enrichment of novel symbionts in the deep terrestrial subsurface.</title>
        <authorList>
            <person name="Probst A.J."/>
            <person name="Ladd B."/>
            <person name="Jarett J.K."/>
            <person name="Geller-Mcgrath D.E."/>
            <person name="Sieber C.M.K."/>
            <person name="Emerson J.B."/>
            <person name="Anantharaman K."/>
            <person name="Thomas B.C."/>
            <person name="Malmstrom R."/>
            <person name="Stieglmeier M."/>
            <person name="Klingl A."/>
            <person name="Woyke T."/>
            <person name="Ryan C.M."/>
            <person name="Banfield J.F."/>
        </authorList>
    </citation>
    <scope>NUCLEOTIDE SEQUENCE [LARGE SCALE GENOMIC DNA]</scope>
</reference>
<evidence type="ECO:0008006" key="4">
    <source>
        <dbReference type="Google" id="ProtNLM"/>
    </source>
</evidence>
<keyword evidence="1" id="KW-0472">Membrane</keyword>
<proteinExistence type="predicted"/>
<keyword evidence="1" id="KW-1133">Transmembrane helix</keyword>
<organism evidence="2 3">
    <name type="scientific">Candidatus Nealsonbacteria bacterium CG_4_8_14_3_um_filter_40_11</name>
    <dbReference type="NCBI Taxonomy" id="1974690"/>
    <lineage>
        <taxon>Bacteria</taxon>
        <taxon>Candidatus Nealsoniibacteriota</taxon>
    </lineage>
</organism>
<dbReference type="EMBL" id="PFHH01000045">
    <property type="protein sequence ID" value="PIW89852.1"/>
    <property type="molecule type" value="Genomic_DNA"/>
</dbReference>
<evidence type="ECO:0000313" key="2">
    <source>
        <dbReference type="EMBL" id="PIW89852.1"/>
    </source>
</evidence>
<comment type="caution">
    <text evidence="2">The sequence shown here is derived from an EMBL/GenBank/DDBJ whole genome shotgun (WGS) entry which is preliminary data.</text>
</comment>
<keyword evidence="1" id="KW-0812">Transmembrane</keyword>
<evidence type="ECO:0000256" key="1">
    <source>
        <dbReference type="SAM" id="Phobius"/>
    </source>
</evidence>
<feature type="transmembrane region" description="Helical" evidence="1">
    <location>
        <begin position="6"/>
        <end position="32"/>
    </location>
</feature>
<accession>A0A2M7IJQ4</accession>
<name>A0A2M7IJQ4_9BACT</name>
<dbReference type="AlphaFoldDB" id="A0A2M7IJQ4"/>
<evidence type="ECO:0000313" key="3">
    <source>
        <dbReference type="Proteomes" id="UP000229238"/>
    </source>
</evidence>
<feature type="non-terminal residue" evidence="2">
    <location>
        <position position="65"/>
    </location>
</feature>
<sequence>MKSKGFTFIDVMVGTALVLIVFLGIFGAYQLALKVVSQSKARITATALSNQKIEMVRNLAYDDVG</sequence>
<dbReference type="Proteomes" id="UP000229238">
    <property type="component" value="Unassembled WGS sequence"/>
</dbReference>
<gene>
    <name evidence="2" type="ORF">COZ92_02390</name>
</gene>
<protein>
    <recommendedName>
        <fullName evidence="4">Prepilin-type N-terminal cleavage/methylation domain-containing protein</fullName>
    </recommendedName>
</protein>